<sequence>MFHETRLRVRFGETDLAGHVNNAVYLSYLEEARVDFFRSVFETERVPLILASAKLDFMRQVFFPDILRIETGILRLGRTSFDMLHRLFREETGEIALMGVATLVRFNYDQQAPEPLDVFWRDRLNRYLVEPHVSGRDPS</sequence>
<dbReference type="InterPro" id="IPR050563">
    <property type="entry name" value="4-hydroxybenzoyl-CoA_TE"/>
</dbReference>
<evidence type="ECO:0000313" key="4">
    <source>
        <dbReference type="Proteomes" id="UP000005439"/>
    </source>
</evidence>
<gene>
    <name evidence="3" type="ordered locus">Sulac_2070</name>
</gene>
<dbReference type="SUPFAM" id="SSF54637">
    <property type="entry name" value="Thioesterase/thiol ester dehydrase-isomerase"/>
    <property type="match status" value="1"/>
</dbReference>
<dbReference type="InterPro" id="IPR029069">
    <property type="entry name" value="HotDog_dom_sf"/>
</dbReference>
<accession>G8TSU5</accession>
<evidence type="ECO:0000313" key="3">
    <source>
        <dbReference type="EMBL" id="AEW05560.1"/>
    </source>
</evidence>
<reference evidence="4" key="1">
    <citation type="submission" date="2011-12" db="EMBL/GenBank/DDBJ databases">
        <title>The complete genome of chromosome of Sulfobacillus acidophilus DSM 10332.</title>
        <authorList>
            <person name="Lucas S."/>
            <person name="Han J."/>
            <person name="Lapidus A."/>
            <person name="Bruce D."/>
            <person name="Goodwin L."/>
            <person name="Pitluck S."/>
            <person name="Peters L."/>
            <person name="Kyrpides N."/>
            <person name="Mavromatis K."/>
            <person name="Ivanova N."/>
            <person name="Mikhailova N."/>
            <person name="Chertkov O."/>
            <person name="Saunders E."/>
            <person name="Detter J.C."/>
            <person name="Tapia R."/>
            <person name="Han C."/>
            <person name="Land M."/>
            <person name="Hauser L."/>
            <person name="Markowitz V."/>
            <person name="Cheng J.-F."/>
            <person name="Hugenholtz P."/>
            <person name="Woyke T."/>
            <person name="Wu D."/>
            <person name="Pukall R."/>
            <person name="Gehrich-Schroeter G."/>
            <person name="Schneider S."/>
            <person name="Klenk H.-P."/>
            <person name="Eisen J.A."/>
        </authorList>
    </citation>
    <scope>NUCLEOTIDE SEQUENCE [LARGE SCALE GENOMIC DNA]</scope>
    <source>
        <strain evidence="4">ATCC 700253 / DSM 10332 / NAL</strain>
    </source>
</reference>
<reference evidence="3 4" key="2">
    <citation type="journal article" date="2012" name="Stand. Genomic Sci.">
        <title>Complete genome sequence of the moderately thermophilic mineral-sulfide-oxidizing firmicute Sulfobacillus acidophilus type strain (NAL(T)).</title>
        <authorList>
            <person name="Anderson I."/>
            <person name="Chertkov O."/>
            <person name="Chen A."/>
            <person name="Saunders E."/>
            <person name="Lapidus A."/>
            <person name="Nolan M."/>
            <person name="Lucas S."/>
            <person name="Hammon N."/>
            <person name="Deshpande S."/>
            <person name="Cheng J.F."/>
            <person name="Han C."/>
            <person name="Tapia R."/>
            <person name="Goodwin L.A."/>
            <person name="Pitluck S."/>
            <person name="Liolios K."/>
            <person name="Pagani I."/>
            <person name="Ivanova N."/>
            <person name="Mikhailova N."/>
            <person name="Pati A."/>
            <person name="Palaniappan K."/>
            <person name="Land M."/>
            <person name="Pan C."/>
            <person name="Rohde M."/>
            <person name="Pukall R."/>
            <person name="Goker M."/>
            <person name="Detter J.C."/>
            <person name="Woyke T."/>
            <person name="Bristow J."/>
            <person name="Eisen J.A."/>
            <person name="Markowitz V."/>
            <person name="Hugenholtz P."/>
            <person name="Kyrpides N.C."/>
            <person name="Klenk H.P."/>
            <person name="Mavromatis K."/>
        </authorList>
    </citation>
    <scope>NUCLEOTIDE SEQUENCE [LARGE SCALE GENOMIC DNA]</scope>
    <source>
        <strain evidence="4">ATCC 700253 / DSM 10332 / NAL</strain>
    </source>
</reference>
<dbReference type="Proteomes" id="UP000005439">
    <property type="component" value="Chromosome"/>
</dbReference>
<dbReference type="AlphaFoldDB" id="G8TSU5"/>
<dbReference type="PATRIC" id="fig|679936.5.peg.2135"/>
<evidence type="ECO:0000256" key="1">
    <source>
        <dbReference type="ARBA" id="ARBA00005953"/>
    </source>
</evidence>
<keyword evidence="2" id="KW-0378">Hydrolase</keyword>
<dbReference type="KEGG" id="sap:Sulac_2070"/>
<protein>
    <submittedName>
        <fullName evidence="3">Thioesterase superfamily protein</fullName>
    </submittedName>
</protein>
<comment type="similarity">
    <text evidence="1">Belongs to the 4-hydroxybenzoyl-CoA thioesterase family.</text>
</comment>
<dbReference type="PANTHER" id="PTHR31793:SF27">
    <property type="entry name" value="NOVEL THIOESTERASE SUPERFAMILY DOMAIN AND SAPOSIN A-TYPE DOMAIN CONTAINING PROTEIN (0610012H03RIK)"/>
    <property type="match status" value="1"/>
</dbReference>
<name>G8TSU5_SULAD</name>
<keyword evidence="4" id="KW-1185">Reference proteome</keyword>
<dbReference type="PANTHER" id="PTHR31793">
    <property type="entry name" value="4-HYDROXYBENZOYL-COA THIOESTERASE FAMILY MEMBER"/>
    <property type="match status" value="1"/>
</dbReference>
<dbReference type="GO" id="GO:0047617">
    <property type="term" value="F:fatty acyl-CoA hydrolase activity"/>
    <property type="evidence" value="ECO:0007669"/>
    <property type="project" value="TreeGrafter"/>
</dbReference>
<dbReference type="Pfam" id="PF13279">
    <property type="entry name" value="4HBT_2"/>
    <property type="match status" value="1"/>
</dbReference>
<evidence type="ECO:0000256" key="2">
    <source>
        <dbReference type="ARBA" id="ARBA00022801"/>
    </source>
</evidence>
<dbReference type="CDD" id="cd00586">
    <property type="entry name" value="4HBT"/>
    <property type="match status" value="1"/>
</dbReference>
<dbReference type="EMBL" id="CP003179">
    <property type="protein sequence ID" value="AEW05560.1"/>
    <property type="molecule type" value="Genomic_DNA"/>
</dbReference>
<dbReference type="STRING" id="679936.Sulac_2070"/>
<dbReference type="HOGENOM" id="CLU_101141_2_2_9"/>
<proteinExistence type="inferred from homology"/>
<organism evidence="3 4">
    <name type="scientific">Sulfobacillus acidophilus (strain ATCC 700253 / DSM 10332 / NAL)</name>
    <dbReference type="NCBI Taxonomy" id="679936"/>
    <lineage>
        <taxon>Bacteria</taxon>
        <taxon>Bacillati</taxon>
        <taxon>Bacillota</taxon>
        <taxon>Clostridia</taxon>
        <taxon>Eubacteriales</taxon>
        <taxon>Clostridiales Family XVII. Incertae Sedis</taxon>
        <taxon>Sulfobacillus</taxon>
    </lineage>
</organism>
<dbReference type="Gene3D" id="3.10.129.10">
    <property type="entry name" value="Hotdog Thioesterase"/>
    <property type="match status" value="1"/>
</dbReference>